<keyword evidence="4" id="KW-1185">Reference proteome</keyword>
<gene>
    <name evidence="3" type="ORF">B0I36DRAFT_27431</name>
</gene>
<protein>
    <recommendedName>
        <fullName evidence="5">Secreted protein</fullName>
    </recommendedName>
</protein>
<dbReference type="AlphaFoldDB" id="A0A9P8XXT2"/>
<comment type="caution">
    <text evidence="3">The sequence shown here is derived from an EMBL/GenBank/DDBJ whole genome shotgun (WGS) entry which is preliminary data.</text>
</comment>
<keyword evidence="2" id="KW-0732">Signal</keyword>
<sequence>MPHFPSLALVNSAASKLASVLACLPACLLPLQPDRVFTTFTARSFANCAQGPTPDAQAFLYNDDLRNNESTTRRRASTPPTVPVRRGHDRLKSTPPAPVTPRIDTPAHTTVMRHTRSSYAMHVRHLDLSSSTPQLFRTAPSAQCQPRTDSTPNISLEQCLALYCRTPGRHASPFRNTHTARTKPSQANTAENTGAVSASGLAGRLLRIADQHGQACLSLC</sequence>
<dbReference type="EMBL" id="JAGTJQ010000010">
    <property type="protein sequence ID" value="KAH7020970.1"/>
    <property type="molecule type" value="Genomic_DNA"/>
</dbReference>
<feature type="chain" id="PRO_5040492740" description="Secreted protein" evidence="2">
    <location>
        <begin position="23"/>
        <end position="220"/>
    </location>
</feature>
<proteinExistence type="predicted"/>
<feature type="signal peptide" evidence="2">
    <location>
        <begin position="1"/>
        <end position="22"/>
    </location>
</feature>
<organism evidence="3 4">
    <name type="scientific">Microdochium trichocladiopsis</name>
    <dbReference type="NCBI Taxonomy" id="1682393"/>
    <lineage>
        <taxon>Eukaryota</taxon>
        <taxon>Fungi</taxon>
        <taxon>Dikarya</taxon>
        <taxon>Ascomycota</taxon>
        <taxon>Pezizomycotina</taxon>
        <taxon>Sordariomycetes</taxon>
        <taxon>Xylariomycetidae</taxon>
        <taxon>Xylariales</taxon>
        <taxon>Microdochiaceae</taxon>
        <taxon>Microdochium</taxon>
    </lineage>
</organism>
<dbReference type="Proteomes" id="UP000756346">
    <property type="component" value="Unassembled WGS sequence"/>
</dbReference>
<accession>A0A9P8XXT2</accession>
<dbReference type="RefSeq" id="XP_046007171.1">
    <property type="nucleotide sequence ID" value="XM_046151348.1"/>
</dbReference>
<feature type="region of interest" description="Disordered" evidence="1">
    <location>
        <begin position="173"/>
        <end position="193"/>
    </location>
</feature>
<evidence type="ECO:0000313" key="4">
    <source>
        <dbReference type="Proteomes" id="UP000756346"/>
    </source>
</evidence>
<evidence type="ECO:0000313" key="3">
    <source>
        <dbReference type="EMBL" id="KAH7020970.1"/>
    </source>
</evidence>
<dbReference type="GeneID" id="70180894"/>
<reference evidence="3" key="1">
    <citation type="journal article" date="2021" name="Nat. Commun.">
        <title>Genetic determinants of endophytism in the Arabidopsis root mycobiome.</title>
        <authorList>
            <person name="Mesny F."/>
            <person name="Miyauchi S."/>
            <person name="Thiergart T."/>
            <person name="Pickel B."/>
            <person name="Atanasova L."/>
            <person name="Karlsson M."/>
            <person name="Huettel B."/>
            <person name="Barry K.W."/>
            <person name="Haridas S."/>
            <person name="Chen C."/>
            <person name="Bauer D."/>
            <person name="Andreopoulos W."/>
            <person name="Pangilinan J."/>
            <person name="LaButti K."/>
            <person name="Riley R."/>
            <person name="Lipzen A."/>
            <person name="Clum A."/>
            <person name="Drula E."/>
            <person name="Henrissat B."/>
            <person name="Kohler A."/>
            <person name="Grigoriev I.V."/>
            <person name="Martin F.M."/>
            <person name="Hacquard S."/>
        </authorList>
    </citation>
    <scope>NUCLEOTIDE SEQUENCE</scope>
    <source>
        <strain evidence="3">MPI-CAGE-CH-0230</strain>
    </source>
</reference>
<evidence type="ECO:0008006" key="5">
    <source>
        <dbReference type="Google" id="ProtNLM"/>
    </source>
</evidence>
<name>A0A9P8XXT2_9PEZI</name>
<feature type="compositionally biased region" description="Polar residues" evidence="1">
    <location>
        <begin position="174"/>
        <end position="193"/>
    </location>
</feature>
<feature type="region of interest" description="Disordered" evidence="1">
    <location>
        <begin position="66"/>
        <end position="107"/>
    </location>
</feature>
<evidence type="ECO:0000256" key="1">
    <source>
        <dbReference type="SAM" id="MobiDB-lite"/>
    </source>
</evidence>
<evidence type="ECO:0000256" key="2">
    <source>
        <dbReference type="SAM" id="SignalP"/>
    </source>
</evidence>